<reference evidence="3" key="2">
    <citation type="submission" date="2020-05" db="UniProtKB">
        <authorList>
            <consortium name="EnsemblMetazoa"/>
        </authorList>
    </citation>
    <scope>IDENTIFICATION</scope>
</reference>
<feature type="compositionally biased region" description="Polar residues" evidence="1">
    <location>
        <begin position="71"/>
        <end position="94"/>
    </location>
</feature>
<dbReference type="EnsemblMetazoa" id="ASIC017031-RA">
    <property type="protein sequence ID" value="ASIC017031-PA"/>
    <property type="gene ID" value="ASIC017031"/>
</dbReference>
<feature type="compositionally biased region" description="Polar residues" evidence="1">
    <location>
        <begin position="40"/>
        <end position="51"/>
    </location>
</feature>
<organism evidence="2">
    <name type="scientific">Anopheles sinensis</name>
    <name type="common">Mosquito</name>
    <dbReference type="NCBI Taxonomy" id="74873"/>
    <lineage>
        <taxon>Eukaryota</taxon>
        <taxon>Metazoa</taxon>
        <taxon>Ecdysozoa</taxon>
        <taxon>Arthropoda</taxon>
        <taxon>Hexapoda</taxon>
        <taxon>Insecta</taxon>
        <taxon>Pterygota</taxon>
        <taxon>Neoptera</taxon>
        <taxon>Endopterygota</taxon>
        <taxon>Diptera</taxon>
        <taxon>Nematocera</taxon>
        <taxon>Culicoidea</taxon>
        <taxon>Culicidae</taxon>
        <taxon>Anophelinae</taxon>
        <taxon>Anopheles</taxon>
    </lineage>
</organism>
<gene>
    <name evidence="2" type="ORF">ZHAS_00017031</name>
</gene>
<feature type="region of interest" description="Disordered" evidence="1">
    <location>
        <begin position="31"/>
        <end position="51"/>
    </location>
</feature>
<name>A0A084WF37_ANOSI</name>
<keyword evidence="4" id="KW-1185">Reference proteome</keyword>
<dbReference type="Proteomes" id="UP000030765">
    <property type="component" value="Unassembled WGS sequence"/>
</dbReference>
<dbReference type="VEuPathDB" id="VectorBase:ASIC017031"/>
<accession>A0A084WF37</accession>
<evidence type="ECO:0000313" key="3">
    <source>
        <dbReference type="EnsemblMetazoa" id="ASIC017031-PA"/>
    </source>
</evidence>
<evidence type="ECO:0000313" key="4">
    <source>
        <dbReference type="Proteomes" id="UP000030765"/>
    </source>
</evidence>
<dbReference type="EMBL" id="KE525342">
    <property type="protein sequence ID" value="KFB48831.1"/>
    <property type="molecule type" value="Genomic_DNA"/>
</dbReference>
<evidence type="ECO:0000256" key="1">
    <source>
        <dbReference type="SAM" id="MobiDB-lite"/>
    </source>
</evidence>
<protein>
    <submittedName>
        <fullName evidence="2 3">Armadillo repeat-containing X-linked protein 2</fullName>
    </submittedName>
</protein>
<reference evidence="2 4" key="1">
    <citation type="journal article" date="2014" name="BMC Genomics">
        <title>Genome sequence of Anopheles sinensis provides insight into genetics basis of mosquito competence for malaria parasites.</title>
        <authorList>
            <person name="Zhou D."/>
            <person name="Zhang D."/>
            <person name="Ding G."/>
            <person name="Shi L."/>
            <person name="Hou Q."/>
            <person name="Ye Y."/>
            <person name="Xu Y."/>
            <person name="Zhou H."/>
            <person name="Xiong C."/>
            <person name="Li S."/>
            <person name="Yu J."/>
            <person name="Hong S."/>
            <person name="Yu X."/>
            <person name="Zou P."/>
            <person name="Chen C."/>
            <person name="Chang X."/>
            <person name="Wang W."/>
            <person name="Lv Y."/>
            <person name="Sun Y."/>
            <person name="Ma L."/>
            <person name="Shen B."/>
            <person name="Zhu C."/>
        </authorList>
    </citation>
    <scope>NUCLEOTIDE SEQUENCE [LARGE SCALE GENOMIC DNA]</scope>
</reference>
<dbReference type="AlphaFoldDB" id="A0A084WF37"/>
<dbReference type="EMBL" id="ATLV01023292">
    <property type="status" value="NOT_ANNOTATED_CDS"/>
    <property type="molecule type" value="Genomic_DNA"/>
</dbReference>
<sequence length="185" mass="20341">MSTCEERLLPSAGASGVYLCIGVFNFTRRKDKRSQRSTKPRNQSKVGNSDHSLAGLGLAMLLVSREKERIQSTQTNSTASSKRVNNKQDQQLAQTAPDRLPRCSRVVVVINIRCFAGVGRCSLSIVWLARRLVHASASLAYPFRVPFPCPEGFGLAGRNNLLVLVLTRLARCVIPKASVTCRVSR</sequence>
<proteinExistence type="predicted"/>
<feature type="region of interest" description="Disordered" evidence="1">
    <location>
        <begin position="71"/>
        <end position="95"/>
    </location>
</feature>
<evidence type="ECO:0000313" key="2">
    <source>
        <dbReference type="EMBL" id="KFB48831.1"/>
    </source>
</evidence>